<proteinExistence type="predicted"/>
<feature type="chain" id="PRO_5012838454" evidence="1">
    <location>
        <begin position="21"/>
        <end position="217"/>
    </location>
</feature>
<dbReference type="RefSeq" id="WP_072855787.1">
    <property type="nucleotide sequence ID" value="NZ_FQUE01000001.1"/>
</dbReference>
<dbReference type="OrthoDB" id="9792179at2"/>
<dbReference type="Gene3D" id="3.40.50.410">
    <property type="entry name" value="von Willebrand factor, type A domain"/>
    <property type="match status" value="1"/>
</dbReference>
<evidence type="ECO:0000313" key="3">
    <source>
        <dbReference type="Proteomes" id="UP000183987"/>
    </source>
</evidence>
<dbReference type="PROSITE" id="PS51257">
    <property type="entry name" value="PROKAR_LIPOPROTEIN"/>
    <property type="match status" value="1"/>
</dbReference>
<dbReference type="Pfam" id="PF06707">
    <property type="entry name" value="DUF1194"/>
    <property type="match status" value="1"/>
</dbReference>
<dbReference type="Proteomes" id="UP000183987">
    <property type="component" value="Unassembled WGS sequence"/>
</dbReference>
<reference evidence="3" key="1">
    <citation type="submission" date="2016-11" db="EMBL/GenBank/DDBJ databases">
        <authorList>
            <person name="Varghese N."/>
            <person name="Submissions S."/>
        </authorList>
    </citation>
    <scope>NUCLEOTIDE SEQUENCE [LARGE SCALE GENOMIC DNA]</scope>
    <source>
        <strain evidence="3">DSM 29326</strain>
    </source>
</reference>
<evidence type="ECO:0000313" key="2">
    <source>
        <dbReference type="EMBL" id="SHE55935.1"/>
    </source>
</evidence>
<organism evidence="2 3">
    <name type="scientific">Loktanella atrilutea</name>
    <dbReference type="NCBI Taxonomy" id="366533"/>
    <lineage>
        <taxon>Bacteria</taxon>
        <taxon>Pseudomonadati</taxon>
        <taxon>Pseudomonadota</taxon>
        <taxon>Alphaproteobacteria</taxon>
        <taxon>Rhodobacterales</taxon>
        <taxon>Roseobacteraceae</taxon>
        <taxon>Loktanella</taxon>
    </lineage>
</organism>
<dbReference type="STRING" id="366533.SAMN05444339_101722"/>
<name>A0A1M4UGY3_LOKAT</name>
<dbReference type="InterPro" id="IPR010607">
    <property type="entry name" value="DUF1194"/>
</dbReference>
<gene>
    <name evidence="2" type="ORF">SAMN05444339_101722</name>
</gene>
<sequence>MRGALLGLLACLGVPGLATACDTALMLTIDVSNSVDTAEYRLQAEGLADALTDPDIVDALVRGQGALSVVQWSGVDRQSVAVPWTRIRSALDVARLSDAARLMPRAYTLSGTAPAQAILFSLSNFGPVMDCKRRVIDISGDGTPNTGGDVAAARRQAERDGITINAIAIESMGQAITNFYARQVITRDGFVMTARMHRDYPRAIRAKILRELTRVIS</sequence>
<protein>
    <submittedName>
        <fullName evidence="2">Ca-activated chloride channel family protein</fullName>
    </submittedName>
</protein>
<dbReference type="EMBL" id="FQUE01000001">
    <property type="protein sequence ID" value="SHE55935.1"/>
    <property type="molecule type" value="Genomic_DNA"/>
</dbReference>
<keyword evidence="3" id="KW-1185">Reference proteome</keyword>
<dbReference type="AlphaFoldDB" id="A0A1M4UGY3"/>
<dbReference type="SUPFAM" id="SSF53300">
    <property type="entry name" value="vWA-like"/>
    <property type="match status" value="1"/>
</dbReference>
<keyword evidence="1" id="KW-0732">Signal</keyword>
<evidence type="ECO:0000256" key="1">
    <source>
        <dbReference type="SAM" id="SignalP"/>
    </source>
</evidence>
<feature type="signal peptide" evidence="1">
    <location>
        <begin position="1"/>
        <end position="20"/>
    </location>
</feature>
<accession>A0A1M4UGY3</accession>
<dbReference type="InterPro" id="IPR036465">
    <property type="entry name" value="vWFA_dom_sf"/>
</dbReference>